<gene>
    <name evidence="5" type="ORF">CYME_CMI165C</name>
</gene>
<evidence type="ECO:0000256" key="2">
    <source>
        <dbReference type="ARBA" id="ARBA00022679"/>
    </source>
</evidence>
<dbReference type="OrthoDB" id="202415at2759"/>
<dbReference type="PANTHER" id="PTHR12203">
    <property type="entry name" value="KDEL LYS-ASP-GLU-LEU CONTAINING - RELATED"/>
    <property type="match status" value="1"/>
</dbReference>
<organism evidence="5 6">
    <name type="scientific">Cyanidioschyzon merolae (strain NIES-3377 / 10D)</name>
    <name type="common">Unicellular red alga</name>
    <dbReference type="NCBI Taxonomy" id="280699"/>
    <lineage>
        <taxon>Eukaryota</taxon>
        <taxon>Rhodophyta</taxon>
        <taxon>Bangiophyceae</taxon>
        <taxon>Cyanidiales</taxon>
        <taxon>Cyanidiaceae</taxon>
        <taxon>Cyanidioschyzon</taxon>
    </lineage>
</organism>
<protein>
    <submittedName>
        <fullName evidence="5">Similar to endoplasmic reticulum resident protein</fullName>
    </submittedName>
</protein>
<dbReference type="Proteomes" id="UP000007014">
    <property type="component" value="Chromosome 9"/>
</dbReference>
<name>M1UR38_CYAM1</name>
<reference evidence="5 6" key="2">
    <citation type="journal article" date="2007" name="BMC Biol.">
        <title>A 100%-complete sequence reveals unusually simple genomic features in the hot-spring red alga Cyanidioschyzon merolae.</title>
        <authorList>
            <person name="Nozaki H."/>
            <person name="Takano H."/>
            <person name="Misumi O."/>
            <person name="Terasawa K."/>
            <person name="Matsuzaki M."/>
            <person name="Maruyama S."/>
            <person name="Nishida K."/>
            <person name="Yagisawa F."/>
            <person name="Yoshida Y."/>
            <person name="Fujiwara T."/>
            <person name="Takio S."/>
            <person name="Tamura K."/>
            <person name="Chung S.J."/>
            <person name="Nakamura S."/>
            <person name="Kuroiwa H."/>
            <person name="Tanaka K."/>
            <person name="Sato N."/>
            <person name="Kuroiwa T."/>
        </authorList>
    </citation>
    <scope>NUCLEOTIDE SEQUENCE [LARGE SCALE GENOMIC DNA]</scope>
    <source>
        <strain evidence="5 6">10D</strain>
    </source>
</reference>
<evidence type="ECO:0000313" key="6">
    <source>
        <dbReference type="Proteomes" id="UP000007014"/>
    </source>
</evidence>
<dbReference type="InterPro" id="IPR006598">
    <property type="entry name" value="CAP10"/>
</dbReference>
<keyword evidence="2" id="KW-0808">Transferase</keyword>
<proteinExistence type="inferred from homology"/>
<evidence type="ECO:0000256" key="1">
    <source>
        <dbReference type="ARBA" id="ARBA00010118"/>
    </source>
</evidence>
<dbReference type="OMA" id="LWAREND"/>
<dbReference type="AlphaFoldDB" id="M1UR38"/>
<keyword evidence="6" id="KW-1185">Reference proteome</keyword>
<dbReference type="eggNOG" id="KOG2458">
    <property type="taxonomic scope" value="Eukaryota"/>
</dbReference>
<dbReference type="Pfam" id="PF05686">
    <property type="entry name" value="Glyco_transf_90"/>
    <property type="match status" value="1"/>
</dbReference>
<dbReference type="KEGG" id="cme:CYME_CMI165C"/>
<dbReference type="InterPro" id="IPR051091">
    <property type="entry name" value="O-Glucosyltr/Glycosyltrsf_90"/>
</dbReference>
<dbReference type="SMART" id="SM00672">
    <property type="entry name" value="CAP10"/>
    <property type="match status" value="1"/>
</dbReference>
<dbReference type="RefSeq" id="XP_005536332.1">
    <property type="nucleotide sequence ID" value="XM_005536275.1"/>
</dbReference>
<comment type="similarity">
    <text evidence="1">Belongs to the glycosyltransferase 90 family.</text>
</comment>
<accession>M1UR38</accession>
<dbReference type="HOGENOM" id="CLU_576669_0_0_1"/>
<reference evidence="5 6" key="1">
    <citation type="journal article" date="2004" name="Nature">
        <title>Genome sequence of the ultrasmall unicellular red alga Cyanidioschyzon merolae 10D.</title>
        <authorList>
            <person name="Matsuzaki M."/>
            <person name="Misumi O."/>
            <person name="Shin-i T."/>
            <person name="Maruyama S."/>
            <person name="Takahara M."/>
            <person name="Miyagishima S."/>
            <person name="Mori T."/>
            <person name="Nishida K."/>
            <person name="Yagisawa F."/>
            <person name="Nishida K."/>
            <person name="Yoshida Y."/>
            <person name="Nishimura Y."/>
            <person name="Nakao S."/>
            <person name="Kobayashi T."/>
            <person name="Momoyama Y."/>
            <person name="Higashiyama T."/>
            <person name="Minoda A."/>
            <person name="Sano M."/>
            <person name="Nomoto H."/>
            <person name="Oishi K."/>
            <person name="Hayashi H."/>
            <person name="Ohta F."/>
            <person name="Nishizaka S."/>
            <person name="Haga S."/>
            <person name="Miura S."/>
            <person name="Morishita T."/>
            <person name="Kabeya Y."/>
            <person name="Terasawa K."/>
            <person name="Suzuki Y."/>
            <person name="Ishii Y."/>
            <person name="Asakawa S."/>
            <person name="Takano H."/>
            <person name="Ohta N."/>
            <person name="Kuroiwa H."/>
            <person name="Tanaka K."/>
            <person name="Shimizu N."/>
            <person name="Sugano S."/>
            <person name="Sato N."/>
            <person name="Nozaki H."/>
            <person name="Ogasawara N."/>
            <person name="Kohara Y."/>
            <person name="Kuroiwa T."/>
        </authorList>
    </citation>
    <scope>NUCLEOTIDE SEQUENCE [LARGE SCALE GENOMIC DNA]</scope>
    <source>
        <strain evidence="5 6">10D</strain>
    </source>
</reference>
<evidence type="ECO:0000313" key="5">
    <source>
        <dbReference type="EMBL" id="BAM80046.1"/>
    </source>
</evidence>
<dbReference type="EMBL" id="AP006491">
    <property type="protein sequence ID" value="BAM80046.1"/>
    <property type="molecule type" value="Genomic_DNA"/>
</dbReference>
<evidence type="ECO:0000256" key="3">
    <source>
        <dbReference type="SAM" id="SignalP"/>
    </source>
</evidence>
<feature type="signal peptide" evidence="3">
    <location>
        <begin position="1"/>
        <end position="19"/>
    </location>
</feature>
<dbReference type="PANTHER" id="PTHR12203:SF35">
    <property type="entry name" value="PROTEIN O-GLUCOSYLTRANSFERASE 1"/>
    <property type="match status" value="1"/>
</dbReference>
<dbReference type="GO" id="GO:0016740">
    <property type="term" value="F:transferase activity"/>
    <property type="evidence" value="ECO:0007669"/>
    <property type="project" value="UniProtKB-KW"/>
</dbReference>
<sequence>MKVPFWLFALMVALVSFNGCNIAKPAQSCLGSGLAGCSAQLYSGNRKGWFSVSGSVQDTIFTQNELASSLERLVSHIIEPFRNATAEELRHRLRTLFERKTYRVTPNGARKAEGCVVWSWQGGNLTFNAPTETETMMHRTKPFWYNRLRWTWELFEAIKMPRDDFEIAQCLHDCVQTVRKEPQFAKMPRYPEPGPIPILSLIQCCGISDDIPAPVFESGRPGPRTIFSTGLRDWDVACALQAASALPWAFRLPKAVFRGSARESLEETRLATVSGRRGIHGRRGSNAYGRRALAEHGRRHPALLDVLVTESGGNRSAGGFMSVRKLVNYRYSVHAEGNCGWADRLWWQLHAPQVLLKQRSPCGLYFEPLMKPYRDHIPVSGSFDDLSRKVKWLQRHESDALVMATNAMRFAEAYLVRRSILKYFEMVLNQYAQIWRHHSYGDRGHFQSGGGGAECLRPRFDFWFLEEKRDADAG</sequence>
<keyword evidence="3" id="KW-0732">Signal</keyword>
<dbReference type="Gramene" id="CMI165CT">
    <property type="protein sequence ID" value="CMI165CT"/>
    <property type="gene ID" value="CMI165C"/>
</dbReference>
<evidence type="ECO:0000259" key="4">
    <source>
        <dbReference type="SMART" id="SM00672"/>
    </source>
</evidence>
<feature type="domain" description="Glycosyl transferase CAP10" evidence="4">
    <location>
        <begin position="159"/>
        <end position="438"/>
    </location>
</feature>
<feature type="chain" id="PRO_5004017973" evidence="3">
    <location>
        <begin position="20"/>
        <end position="474"/>
    </location>
</feature>
<dbReference type="GeneID" id="16993792"/>